<gene>
    <name evidence="3" type="ORF">JD844_017157</name>
</gene>
<dbReference type="InterPro" id="IPR002110">
    <property type="entry name" value="Ankyrin_rpt"/>
</dbReference>
<feature type="compositionally biased region" description="Basic and acidic residues" evidence="2">
    <location>
        <begin position="450"/>
        <end position="465"/>
    </location>
</feature>
<dbReference type="InterPro" id="IPR052481">
    <property type="entry name" value="DZAN1"/>
</dbReference>
<protein>
    <recommendedName>
        <fullName evidence="5">Double zinc ribbon and ankyrin repeat-containing protein 1</fullName>
    </recommendedName>
</protein>
<dbReference type="PROSITE" id="PS50088">
    <property type="entry name" value="ANK_REPEAT"/>
    <property type="match status" value="1"/>
</dbReference>
<keyword evidence="1" id="KW-0040">ANK repeat</keyword>
<feature type="repeat" description="ANK" evidence="1">
    <location>
        <begin position="500"/>
        <end position="532"/>
    </location>
</feature>
<organism evidence="3 4">
    <name type="scientific">Phrynosoma platyrhinos</name>
    <name type="common">Desert horned lizard</name>
    <dbReference type="NCBI Taxonomy" id="52577"/>
    <lineage>
        <taxon>Eukaryota</taxon>
        <taxon>Metazoa</taxon>
        <taxon>Chordata</taxon>
        <taxon>Craniata</taxon>
        <taxon>Vertebrata</taxon>
        <taxon>Euteleostomi</taxon>
        <taxon>Lepidosauria</taxon>
        <taxon>Squamata</taxon>
        <taxon>Bifurcata</taxon>
        <taxon>Unidentata</taxon>
        <taxon>Episquamata</taxon>
        <taxon>Toxicofera</taxon>
        <taxon>Iguania</taxon>
        <taxon>Phrynosomatidae</taxon>
        <taxon>Phrynosomatinae</taxon>
        <taxon>Phrynosoma</taxon>
    </lineage>
</organism>
<accession>A0ABQ7SLJ0</accession>
<dbReference type="InterPro" id="IPR029039">
    <property type="entry name" value="Flavoprotein-like_sf"/>
</dbReference>
<dbReference type="Pfam" id="PF13287">
    <property type="entry name" value="Fn3_assoc"/>
    <property type="match status" value="1"/>
</dbReference>
<reference evidence="3 4" key="1">
    <citation type="journal article" date="2022" name="Gigascience">
        <title>A chromosome-level genome assembly and annotation of the desert horned lizard, Phrynosoma platyrhinos, provides insight into chromosomal rearrangements among reptiles.</title>
        <authorList>
            <person name="Koochekian N."/>
            <person name="Ascanio A."/>
            <person name="Farleigh K."/>
            <person name="Card D.C."/>
            <person name="Schield D.R."/>
            <person name="Castoe T.A."/>
            <person name="Jezkova T."/>
        </authorList>
    </citation>
    <scope>NUCLEOTIDE SEQUENCE [LARGE SCALE GENOMIC DNA]</scope>
    <source>
        <strain evidence="3">NK-2021</strain>
    </source>
</reference>
<evidence type="ECO:0000313" key="3">
    <source>
        <dbReference type="EMBL" id="KAH0618167.1"/>
    </source>
</evidence>
<sequence length="594" mass="66251">MTAGSILAPQVIPLRISTSGKAKHEIDTNTLVEIKSDTPDVTIYYTIDGTKPQFCERLCYRDHNTFVYKEPITLPDGKITVKALAVTKDYRESAVVTKIFVVTYATPNTHIADEDNENLLKDLSRQEAENELSDLSLRKNKVNKKNKLCCSAVAEELQGLLKEKVDMPSHLSTPRLMKSCLSATSNKEESNLVICVPQSQGKVLCHVCGAENPTHIKQCVICDSHLHEEKMPQCHFTCFKCGASNYPYDRFCGICSLYTEHSSRLGSENMLQLSAGDYRGISENANLQTWEQSLVSLSNSRPDLLGKKEQGTQTTGLFYPSSKHLKKKECELIAQKEKQNKTNDHNRLLTAISPGRGYWRKQLDHVCAHLRSYTQNNLEFRTLIGEPQMGKLISATVHKDDYQISLQINYALAVNKDILASRPMRFDDYGLRPSKADEVSQRMSSPNKMTETRKSLEKEDRLNSESRQLLKEVGPEGHGEPFLIEQLIDEGADPNCTNNDDQPVLTLAVLNNHHEAIPVLVQKGADIDHQSGLLNNTALHEALLLGLKGWKCTEALLGCNADVKKKNAQGLSACNLALKSGNDKIISLFASKLE</sequence>
<dbReference type="PANTHER" id="PTHR16058:SF4">
    <property type="entry name" value="DOUBLE ZINC RIBBON AND ANKYRIN REPEAT-CONTAINING PROTEIN 1"/>
    <property type="match status" value="1"/>
</dbReference>
<dbReference type="PANTHER" id="PTHR16058">
    <property type="entry name" value="DOUBLE ZINC RIBBON AND ANKYRIN REPEAT-CONTAINING PROTEIN 1"/>
    <property type="match status" value="1"/>
</dbReference>
<evidence type="ECO:0000256" key="2">
    <source>
        <dbReference type="SAM" id="MobiDB-lite"/>
    </source>
</evidence>
<proteinExistence type="predicted"/>
<name>A0ABQ7SLJ0_PHRPL</name>
<dbReference type="InterPro" id="IPR026876">
    <property type="entry name" value="Fn3_assoc_repeat"/>
</dbReference>
<dbReference type="Pfam" id="PF12796">
    <property type="entry name" value="Ank_2"/>
    <property type="match status" value="1"/>
</dbReference>
<dbReference type="InterPro" id="IPR036770">
    <property type="entry name" value="Ankyrin_rpt-contain_sf"/>
</dbReference>
<evidence type="ECO:0008006" key="5">
    <source>
        <dbReference type="Google" id="ProtNLM"/>
    </source>
</evidence>
<dbReference type="Gene3D" id="1.25.40.20">
    <property type="entry name" value="Ankyrin repeat-containing domain"/>
    <property type="match status" value="1"/>
</dbReference>
<evidence type="ECO:0000256" key="1">
    <source>
        <dbReference type="PROSITE-ProRule" id="PRU00023"/>
    </source>
</evidence>
<dbReference type="Proteomes" id="UP000826234">
    <property type="component" value="Unassembled WGS sequence"/>
</dbReference>
<comment type="caution">
    <text evidence="3">The sequence shown here is derived from an EMBL/GenBank/DDBJ whole genome shotgun (WGS) entry which is preliminary data.</text>
</comment>
<feature type="region of interest" description="Disordered" evidence="2">
    <location>
        <begin position="432"/>
        <end position="465"/>
    </location>
</feature>
<evidence type="ECO:0000313" key="4">
    <source>
        <dbReference type="Proteomes" id="UP000826234"/>
    </source>
</evidence>
<dbReference type="EMBL" id="JAIPUX010005289">
    <property type="protein sequence ID" value="KAH0618167.1"/>
    <property type="molecule type" value="Genomic_DNA"/>
</dbReference>
<dbReference type="SUPFAM" id="SSF48403">
    <property type="entry name" value="Ankyrin repeat"/>
    <property type="match status" value="1"/>
</dbReference>
<dbReference type="Gene3D" id="3.40.50.360">
    <property type="match status" value="1"/>
</dbReference>
<keyword evidence="4" id="KW-1185">Reference proteome</keyword>